<name>A0AAX3Y400_9CAUD</name>
<sequence>MIYHYPELFHCGNRFEKGDLQWINSKLERLNEHNQKVASDQYREIYLKQGRKQANEFLHSFVEEYGISKKDYDQISTSSGAQGKIQAKIEQLKSMQKKAKPTILGMLKK</sequence>
<dbReference type="Proteomes" id="UP001431754">
    <property type="component" value="Segment"/>
</dbReference>
<accession>A0AAX3Y400</accession>
<protein>
    <submittedName>
        <fullName evidence="1">Uncharacterized protein</fullName>
    </submittedName>
</protein>
<reference evidence="1" key="1">
    <citation type="submission" date="2023-04" db="EMBL/GenBank/DDBJ databases">
        <title>Virulent bacteriophage PVP-XSN from an Vibrio parahaemolyticus isolate: Characterization and complete genome sequence.</title>
        <authorList>
            <person name="Qi T."/>
            <person name="Lyu S."/>
            <person name="Liu L."/>
            <person name="Guo Q."/>
            <person name="Shen W."/>
            <person name="Han M."/>
            <person name="Xiong F."/>
            <person name="Lou B."/>
            <person name="Xu H."/>
        </authorList>
    </citation>
    <scope>NUCLEOTIDE SEQUENCE</scope>
</reference>
<organism evidence="1 2">
    <name type="scientific">Vibrio phage PVP-XSN</name>
    <dbReference type="NCBI Taxonomy" id="3056214"/>
    <lineage>
        <taxon>Viruses</taxon>
        <taxon>Duplodnaviria</taxon>
        <taxon>Heunggongvirae</taxon>
        <taxon>Uroviricota</taxon>
        <taxon>Caudoviricetes</taxon>
    </lineage>
</organism>
<proteinExistence type="predicted"/>
<evidence type="ECO:0000313" key="2">
    <source>
        <dbReference type="Proteomes" id="UP001431754"/>
    </source>
</evidence>
<gene>
    <name evidence="1" type="ORF">PVP_XSN000062</name>
</gene>
<dbReference type="EMBL" id="OQ851295">
    <property type="protein sequence ID" value="WJZ69975.1"/>
    <property type="molecule type" value="Genomic_DNA"/>
</dbReference>
<evidence type="ECO:0000313" key="1">
    <source>
        <dbReference type="EMBL" id="WJZ69975.1"/>
    </source>
</evidence>